<evidence type="ECO:0000313" key="2">
    <source>
        <dbReference type="Proteomes" id="UP000266841"/>
    </source>
</evidence>
<accession>K0S9L3</accession>
<gene>
    <name evidence="1" type="ORF">THAOC_16550</name>
</gene>
<organism evidence="1 2">
    <name type="scientific">Thalassiosira oceanica</name>
    <name type="common">Marine diatom</name>
    <dbReference type="NCBI Taxonomy" id="159749"/>
    <lineage>
        <taxon>Eukaryota</taxon>
        <taxon>Sar</taxon>
        <taxon>Stramenopiles</taxon>
        <taxon>Ochrophyta</taxon>
        <taxon>Bacillariophyta</taxon>
        <taxon>Coscinodiscophyceae</taxon>
        <taxon>Thalassiosirophycidae</taxon>
        <taxon>Thalassiosirales</taxon>
        <taxon>Thalassiosiraceae</taxon>
        <taxon>Thalassiosira</taxon>
    </lineage>
</organism>
<proteinExistence type="predicted"/>
<dbReference type="EMBL" id="AGNL01018602">
    <property type="protein sequence ID" value="EJK62823.1"/>
    <property type="molecule type" value="Genomic_DNA"/>
</dbReference>
<dbReference type="AlphaFoldDB" id="K0S9L3"/>
<keyword evidence="2" id="KW-1185">Reference proteome</keyword>
<evidence type="ECO:0000313" key="1">
    <source>
        <dbReference type="EMBL" id="EJK62823.1"/>
    </source>
</evidence>
<comment type="caution">
    <text evidence="1">The sequence shown here is derived from an EMBL/GenBank/DDBJ whole genome shotgun (WGS) entry which is preliminary data.</text>
</comment>
<name>K0S9L3_THAOC</name>
<dbReference type="Proteomes" id="UP000266841">
    <property type="component" value="Unassembled WGS sequence"/>
</dbReference>
<protein>
    <recommendedName>
        <fullName evidence="3">SPRY domain-containing protein</fullName>
    </recommendedName>
</protein>
<feature type="non-terminal residue" evidence="1">
    <location>
        <position position="197"/>
    </location>
</feature>
<sequence length="197" mass="22051">MSYKTVNGSVDEAHLVISPECYRSHAYVNSVMTRGTHYAEFTYEGSGRGVVKFGLENMPKSSVAIVHRIGQPFRSRLALYVDVDSYTMTIFQDGRVVQTVGLPRKKDSKSTRFRAQFCQEPLRPELLAVIIDDIGSFIEHLVYKIPGQLPLAEQCPLSLRFELRGVNDMDEVNKGVLGGRVDPHRDCGRDGGTWSVV</sequence>
<evidence type="ECO:0008006" key="3">
    <source>
        <dbReference type="Google" id="ProtNLM"/>
    </source>
</evidence>
<reference evidence="1 2" key="1">
    <citation type="journal article" date="2012" name="Genome Biol.">
        <title>Genome and low-iron response of an oceanic diatom adapted to chronic iron limitation.</title>
        <authorList>
            <person name="Lommer M."/>
            <person name="Specht M."/>
            <person name="Roy A.S."/>
            <person name="Kraemer L."/>
            <person name="Andreson R."/>
            <person name="Gutowska M.A."/>
            <person name="Wolf J."/>
            <person name="Bergner S.V."/>
            <person name="Schilhabel M.B."/>
            <person name="Klostermeier U.C."/>
            <person name="Beiko R.G."/>
            <person name="Rosenstiel P."/>
            <person name="Hippler M."/>
            <person name="Laroche J."/>
        </authorList>
    </citation>
    <scope>NUCLEOTIDE SEQUENCE [LARGE SCALE GENOMIC DNA]</scope>
    <source>
        <strain evidence="1 2">CCMP1005</strain>
    </source>
</reference>